<organism evidence="9 10">
    <name type="scientific">Kiloniella antarctica</name>
    <dbReference type="NCBI Taxonomy" id="1550907"/>
    <lineage>
        <taxon>Bacteria</taxon>
        <taxon>Pseudomonadati</taxon>
        <taxon>Pseudomonadota</taxon>
        <taxon>Alphaproteobacteria</taxon>
        <taxon>Rhodospirillales</taxon>
        <taxon>Kiloniellaceae</taxon>
        <taxon>Kiloniella</taxon>
    </lineage>
</organism>
<keyword evidence="7 8" id="KW-0472">Membrane</keyword>
<evidence type="ECO:0000256" key="8">
    <source>
        <dbReference type="SAM" id="Phobius"/>
    </source>
</evidence>
<feature type="transmembrane region" description="Helical" evidence="8">
    <location>
        <begin position="115"/>
        <end position="133"/>
    </location>
</feature>
<dbReference type="PANTHER" id="PTHR34979:SF1">
    <property type="entry name" value="INNER MEMBRANE PROTEIN YGAZ"/>
    <property type="match status" value="1"/>
</dbReference>
<comment type="caution">
    <text evidence="9">The sequence shown here is derived from an EMBL/GenBank/DDBJ whole genome shotgun (WGS) entry which is preliminary data.</text>
</comment>
<sequence length="249" mass="27356">MQSQTKQEFRDDLGSKQAAYIKGCKDAIAIPAIILGSTYMGFGALVSETGLEVWHALISTAVNWAIPGQIATMELYAINASLLSIAVAVGLINCRLMPMTIVLLPFIKNKTTPKIVYYFLCNFIAVTGWAAAMKQCPKLPEEQRLPYFVGFVVPLWSICMLSTWIGYHLPGILPAEITMGLVFLNPVYFMLVFLADFSQPGRPTALILGALLGPVTYLLTPNWSLLITGLFAGTIAFIVSEYLPRKKNI</sequence>
<dbReference type="RefSeq" id="WP_380252804.1">
    <property type="nucleotide sequence ID" value="NZ_JBHUII010000007.1"/>
</dbReference>
<proteinExistence type="inferred from homology"/>
<evidence type="ECO:0000313" key="9">
    <source>
        <dbReference type="EMBL" id="MFD2206806.1"/>
    </source>
</evidence>
<feature type="transmembrane region" description="Helical" evidence="8">
    <location>
        <begin position="145"/>
        <end position="165"/>
    </location>
</feature>
<reference evidence="10" key="1">
    <citation type="journal article" date="2019" name="Int. J. Syst. Evol. Microbiol.">
        <title>The Global Catalogue of Microorganisms (GCM) 10K type strain sequencing project: providing services to taxonomists for standard genome sequencing and annotation.</title>
        <authorList>
            <consortium name="The Broad Institute Genomics Platform"/>
            <consortium name="The Broad Institute Genome Sequencing Center for Infectious Disease"/>
            <person name="Wu L."/>
            <person name="Ma J."/>
        </authorList>
    </citation>
    <scope>NUCLEOTIDE SEQUENCE [LARGE SCALE GENOMIC DNA]</scope>
    <source>
        <strain evidence="10">CGMCC 4.7192</strain>
    </source>
</reference>
<dbReference type="PANTHER" id="PTHR34979">
    <property type="entry name" value="INNER MEMBRANE PROTEIN YGAZ"/>
    <property type="match status" value="1"/>
</dbReference>
<evidence type="ECO:0000256" key="7">
    <source>
        <dbReference type="ARBA" id="ARBA00023136"/>
    </source>
</evidence>
<evidence type="ECO:0000256" key="5">
    <source>
        <dbReference type="ARBA" id="ARBA00022692"/>
    </source>
</evidence>
<evidence type="ECO:0000256" key="3">
    <source>
        <dbReference type="ARBA" id="ARBA00022448"/>
    </source>
</evidence>
<keyword evidence="3" id="KW-0813">Transport</keyword>
<evidence type="ECO:0000256" key="4">
    <source>
        <dbReference type="ARBA" id="ARBA00022475"/>
    </source>
</evidence>
<evidence type="ECO:0000256" key="1">
    <source>
        <dbReference type="ARBA" id="ARBA00004651"/>
    </source>
</evidence>
<keyword evidence="6 8" id="KW-1133">Transmembrane helix</keyword>
<feature type="transmembrane region" description="Helical" evidence="8">
    <location>
        <begin position="27"/>
        <end position="47"/>
    </location>
</feature>
<name>A0ABW5BPN5_9PROT</name>
<gene>
    <name evidence="9" type="ORF">ACFSKO_14335</name>
</gene>
<evidence type="ECO:0000256" key="6">
    <source>
        <dbReference type="ARBA" id="ARBA00022989"/>
    </source>
</evidence>
<dbReference type="EMBL" id="JBHUII010000007">
    <property type="protein sequence ID" value="MFD2206806.1"/>
    <property type="molecule type" value="Genomic_DNA"/>
</dbReference>
<dbReference type="InterPro" id="IPR011606">
    <property type="entry name" value="Brnchd-chn_aa_trnsp_permease"/>
</dbReference>
<keyword evidence="10" id="KW-1185">Reference proteome</keyword>
<comment type="similarity">
    <text evidence="2">Belongs to the AzlC family.</text>
</comment>
<keyword evidence="4" id="KW-1003">Cell membrane</keyword>
<dbReference type="Proteomes" id="UP001597294">
    <property type="component" value="Unassembled WGS sequence"/>
</dbReference>
<feature type="transmembrane region" description="Helical" evidence="8">
    <location>
        <begin position="225"/>
        <end position="243"/>
    </location>
</feature>
<comment type="subcellular location">
    <subcellularLocation>
        <location evidence="1">Cell membrane</location>
        <topology evidence="1">Multi-pass membrane protein</topology>
    </subcellularLocation>
</comment>
<keyword evidence="5 8" id="KW-0812">Transmembrane</keyword>
<evidence type="ECO:0000313" key="10">
    <source>
        <dbReference type="Proteomes" id="UP001597294"/>
    </source>
</evidence>
<dbReference type="Pfam" id="PF03591">
    <property type="entry name" value="AzlC"/>
    <property type="match status" value="1"/>
</dbReference>
<feature type="transmembrane region" description="Helical" evidence="8">
    <location>
        <begin position="177"/>
        <end position="195"/>
    </location>
</feature>
<evidence type="ECO:0000256" key="2">
    <source>
        <dbReference type="ARBA" id="ARBA00010735"/>
    </source>
</evidence>
<protein>
    <submittedName>
        <fullName evidence="9">AzlC family ABC transporter permease</fullName>
    </submittedName>
</protein>
<accession>A0ABW5BPN5</accession>